<dbReference type="Proteomes" id="UP000019335">
    <property type="component" value="Chromosome 18"/>
</dbReference>
<keyword evidence="3" id="KW-1185">Reference proteome</keyword>
<feature type="compositionally biased region" description="Gly residues" evidence="1">
    <location>
        <begin position="87"/>
        <end position="100"/>
    </location>
</feature>
<evidence type="ECO:0000313" key="2">
    <source>
        <dbReference type="EMBL" id="EWM23220.1"/>
    </source>
</evidence>
<sequence length="141" mass="14494">MGGDKGRFGKRIGGCVCTHAIFSDFPPPALSSETLMSTLVVPTFFLPSLSPSLPSSFSPSVAQGLRSARPLPAGSKSTRNSWLPLRGGRGGEGGGRAGGRGGRKPSSSQKRHPKASLSRGMPGRTTLTGMTARSATGYPPP</sequence>
<feature type="non-terminal residue" evidence="2">
    <location>
        <position position="141"/>
    </location>
</feature>
<protein>
    <submittedName>
        <fullName evidence="2">Uncharacterized protein</fullName>
    </submittedName>
</protein>
<dbReference type="EMBL" id="AZIL01001767">
    <property type="protein sequence ID" value="EWM23220.1"/>
    <property type="molecule type" value="Genomic_DNA"/>
</dbReference>
<feature type="compositionally biased region" description="Polar residues" evidence="1">
    <location>
        <begin position="125"/>
        <end position="134"/>
    </location>
</feature>
<gene>
    <name evidence="2" type="ORF">Naga_103244g1</name>
</gene>
<reference evidence="2 3" key="1">
    <citation type="journal article" date="2014" name="Mol. Plant">
        <title>Chromosome Scale Genome Assembly and Transcriptome Profiling of Nannochloropsis gaditana in Nitrogen Depletion.</title>
        <authorList>
            <person name="Corteggiani Carpinelli E."/>
            <person name="Telatin A."/>
            <person name="Vitulo N."/>
            <person name="Forcato C."/>
            <person name="D'Angelo M."/>
            <person name="Schiavon R."/>
            <person name="Vezzi A."/>
            <person name="Giacometti G.M."/>
            <person name="Morosinotto T."/>
            <person name="Valle G."/>
        </authorList>
    </citation>
    <scope>NUCLEOTIDE SEQUENCE [LARGE SCALE GENOMIC DNA]</scope>
    <source>
        <strain evidence="2 3">B-31</strain>
    </source>
</reference>
<feature type="region of interest" description="Disordered" evidence="1">
    <location>
        <begin position="54"/>
        <end position="141"/>
    </location>
</feature>
<dbReference type="AlphaFoldDB" id="W7T864"/>
<evidence type="ECO:0000256" key="1">
    <source>
        <dbReference type="SAM" id="MobiDB-lite"/>
    </source>
</evidence>
<accession>W7T864</accession>
<name>W7T864_9STRA</name>
<organism evidence="2 3">
    <name type="scientific">Nannochloropsis gaditana</name>
    <dbReference type="NCBI Taxonomy" id="72520"/>
    <lineage>
        <taxon>Eukaryota</taxon>
        <taxon>Sar</taxon>
        <taxon>Stramenopiles</taxon>
        <taxon>Ochrophyta</taxon>
        <taxon>Eustigmatophyceae</taxon>
        <taxon>Eustigmatales</taxon>
        <taxon>Monodopsidaceae</taxon>
        <taxon>Nannochloropsis</taxon>
    </lineage>
</organism>
<evidence type="ECO:0000313" key="3">
    <source>
        <dbReference type="Proteomes" id="UP000019335"/>
    </source>
</evidence>
<proteinExistence type="predicted"/>
<comment type="caution">
    <text evidence="2">The sequence shown here is derived from an EMBL/GenBank/DDBJ whole genome shotgun (WGS) entry which is preliminary data.</text>
</comment>